<dbReference type="InterPro" id="IPR002109">
    <property type="entry name" value="Glutaredoxin"/>
</dbReference>
<evidence type="ECO:0000256" key="3">
    <source>
        <dbReference type="ARBA" id="ARBA00022448"/>
    </source>
</evidence>
<dbReference type="PROSITE" id="PS51354">
    <property type="entry name" value="GLUTAREDOXIN_2"/>
    <property type="match status" value="1"/>
</dbReference>
<dbReference type="Proteomes" id="UP001152561">
    <property type="component" value="Unassembled WGS sequence"/>
</dbReference>
<dbReference type="Gene3D" id="3.40.30.10">
    <property type="entry name" value="Glutaredoxin"/>
    <property type="match status" value="1"/>
</dbReference>
<dbReference type="InterPro" id="IPR011899">
    <property type="entry name" value="Glutaredoxin_euk/vir"/>
</dbReference>
<comment type="similarity">
    <text evidence="2">Belongs to the glutaredoxin family. CPYC subfamily.</text>
</comment>
<evidence type="ECO:0000313" key="9">
    <source>
        <dbReference type="Proteomes" id="UP001152561"/>
    </source>
</evidence>
<dbReference type="EMBL" id="JAJAGQ010000013">
    <property type="protein sequence ID" value="KAJ8545776.1"/>
    <property type="molecule type" value="Genomic_DNA"/>
</dbReference>
<keyword evidence="3" id="KW-0813">Transport</keyword>
<dbReference type="InterPro" id="IPR011767">
    <property type="entry name" value="GLR_AS"/>
</dbReference>
<comment type="function">
    <text evidence="1">Has a glutathione-disulfide oxidoreductase activity in the presence of NADPH and glutathione reductase. Reduces low molecular weight disulfides and proteins.</text>
</comment>
<evidence type="ECO:0000256" key="4">
    <source>
        <dbReference type="ARBA" id="ARBA00022982"/>
    </source>
</evidence>
<dbReference type="PANTHER" id="PTHR45694">
    <property type="entry name" value="GLUTAREDOXIN 2"/>
    <property type="match status" value="1"/>
</dbReference>
<gene>
    <name evidence="8" type="ORF">K7X08_018359</name>
</gene>
<dbReference type="InterPro" id="IPR036249">
    <property type="entry name" value="Thioredoxin-like_sf"/>
</dbReference>
<proteinExistence type="inferred from homology"/>
<evidence type="ECO:0000313" key="8">
    <source>
        <dbReference type="EMBL" id="KAJ8545776.1"/>
    </source>
</evidence>
<dbReference type="CDD" id="cd03419">
    <property type="entry name" value="GRX_GRXh_1_2_like"/>
    <property type="match status" value="1"/>
</dbReference>
<dbReference type="PROSITE" id="PS00194">
    <property type="entry name" value="THIOREDOXIN_1"/>
    <property type="match status" value="1"/>
</dbReference>
<keyword evidence="4" id="KW-0249">Electron transport</keyword>
<evidence type="ECO:0000256" key="6">
    <source>
        <dbReference type="ARBA" id="ARBA00023284"/>
    </source>
</evidence>
<keyword evidence="5" id="KW-1015">Disulfide bond</keyword>
<keyword evidence="6" id="KW-0676">Redox-active center</keyword>
<dbReference type="FunFam" id="3.40.30.10:FF:000026">
    <property type="entry name" value="Glutaredoxin 2"/>
    <property type="match status" value="1"/>
</dbReference>
<dbReference type="AlphaFoldDB" id="A0A9Q1RAC9"/>
<evidence type="ECO:0000256" key="1">
    <source>
        <dbReference type="ARBA" id="ARBA00002549"/>
    </source>
</evidence>
<name>A0A9Q1RAC9_9SOLA</name>
<reference evidence="9" key="1">
    <citation type="journal article" date="2023" name="Proc. Natl. Acad. Sci. U.S.A.">
        <title>Genomic and structural basis for evolution of tropane alkaloid biosynthesis.</title>
        <authorList>
            <person name="Wanga Y.-J."/>
            <person name="Taina T."/>
            <person name="Yua J.-Y."/>
            <person name="Lia J."/>
            <person name="Xua B."/>
            <person name="Chenc J."/>
            <person name="D'Auriad J.C."/>
            <person name="Huanga J.-P."/>
            <person name="Huanga S.-X."/>
        </authorList>
    </citation>
    <scope>NUCLEOTIDE SEQUENCE [LARGE SCALE GENOMIC DNA]</scope>
    <source>
        <strain evidence="9">cv. KIB-2019</strain>
    </source>
</reference>
<feature type="domain" description="Glutaredoxin" evidence="7">
    <location>
        <begin position="129"/>
        <end position="191"/>
    </location>
</feature>
<dbReference type="GO" id="GO:0005737">
    <property type="term" value="C:cytoplasm"/>
    <property type="evidence" value="ECO:0007669"/>
    <property type="project" value="TreeGrafter"/>
</dbReference>
<accession>A0A9Q1RAC9</accession>
<dbReference type="GO" id="GO:0015038">
    <property type="term" value="F:glutathione disulfide oxidoreductase activity"/>
    <property type="evidence" value="ECO:0007669"/>
    <property type="project" value="TreeGrafter"/>
</dbReference>
<dbReference type="NCBIfam" id="TIGR02180">
    <property type="entry name" value="GRX_euk"/>
    <property type="match status" value="1"/>
</dbReference>
<dbReference type="PANTHER" id="PTHR45694:SF4">
    <property type="entry name" value="GLUTAREDOXIN-C3"/>
    <property type="match status" value="1"/>
</dbReference>
<evidence type="ECO:0000256" key="2">
    <source>
        <dbReference type="ARBA" id="ARBA00007190"/>
    </source>
</evidence>
<keyword evidence="9" id="KW-1185">Reference proteome</keyword>
<comment type="caution">
    <text evidence="8">The sequence shown here is derived from an EMBL/GenBank/DDBJ whole genome shotgun (WGS) entry which is preliminary data.</text>
</comment>
<dbReference type="InterPro" id="IPR014025">
    <property type="entry name" value="Glutaredoxin_subgr"/>
</dbReference>
<dbReference type="InterPro" id="IPR017937">
    <property type="entry name" value="Thioredoxin_CS"/>
</dbReference>
<sequence length="213" mass="23952">MIQINPAARLTKIENRCFRQCHTLPTKPGSLFPTPKISIAVEIRRLRVCSEPHKPLFLSFLSKTQQFFERSTARETEKEKMAVNGCFKRNLLLMLTVFGVMAIVKGPAEALASSSPSAFVQNVVYSNKIAIFSKSYCPYCKRVKRIFNELQEQPFVVELDLRDDGGRIQDVLLDLVGRSTVPQVFVNGKHIGGSDDLQNALKSGHLQSLLKKE</sequence>
<dbReference type="GO" id="GO:0034599">
    <property type="term" value="P:cellular response to oxidative stress"/>
    <property type="evidence" value="ECO:0007669"/>
    <property type="project" value="TreeGrafter"/>
</dbReference>
<evidence type="ECO:0000259" key="7">
    <source>
        <dbReference type="Pfam" id="PF00462"/>
    </source>
</evidence>
<dbReference type="PRINTS" id="PR00160">
    <property type="entry name" value="GLUTAREDOXIN"/>
</dbReference>
<dbReference type="OrthoDB" id="418495at2759"/>
<dbReference type="Pfam" id="PF00462">
    <property type="entry name" value="Glutaredoxin"/>
    <property type="match status" value="1"/>
</dbReference>
<dbReference type="SUPFAM" id="SSF52833">
    <property type="entry name" value="Thioredoxin-like"/>
    <property type="match status" value="1"/>
</dbReference>
<evidence type="ECO:0000256" key="5">
    <source>
        <dbReference type="ARBA" id="ARBA00023157"/>
    </source>
</evidence>
<organism evidence="8 9">
    <name type="scientific">Anisodus acutangulus</name>
    <dbReference type="NCBI Taxonomy" id="402998"/>
    <lineage>
        <taxon>Eukaryota</taxon>
        <taxon>Viridiplantae</taxon>
        <taxon>Streptophyta</taxon>
        <taxon>Embryophyta</taxon>
        <taxon>Tracheophyta</taxon>
        <taxon>Spermatophyta</taxon>
        <taxon>Magnoliopsida</taxon>
        <taxon>eudicotyledons</taxon>
        <taxon>Gunneridae</taxon>
        <taxon>Pentapetalae</taxon>
        <taxon>asterids</taxon>
        <taxon>lamiids</taxon>
        <taxon>Solanales</taxon>
        <taxon>Solanaceae</taxon>
        <taxon>Solanoideae</taxon>
        <taxon>Hyoscyameae</taxon>
        <taxon>Anisodus</taxon>
    </lineage>
</organism>
<dbReference type="PROSITE" id="PS00195">
    <property type="entry name" value="GLUTAREDOXIN_1"/>
    <property type="match status" value="1"/>
</dbReference>
<protein>
    <recommendedName>
        <fullName evidence="7">Glutaredoxin domain-containing protein</fullName>
    </recommendedName>
</protein>